<keyword evidence="2" id="KW-0539">Nucleus</keyword>
<evidence type="ECO:0000313" key="6">
    <source>
        <dbReference type="Proteomes" id="UP000222542"/>
    </source>
</evidence>
<dbReference type="GO" id="GO:0003824">
    <property type="term" value="F:catalytic activity"/>
    <property type="evidence" value="ECO:0007669"/>
    <property type="project" value="InterPro"/>
</dbReference>
<reference evidence="5 6" key="2">
    <citation type="journal article" date="2017" name="Genome Biol.">
        <title>New reference genome sequences of hot pepper reveal the massive evolution of plant disease-resistance genes by retroduplication.</title>
        <authorList>
            <person name="Kim S."/>
            <person name="Park J."/>
            <person name="Yeom S.I."/>
            <person name="Kim Y.M."/>
            <person name="Seo E."/>
            <person name="Kim K.T."/>
            <person name="Kim M.S."/>
            <person name="Lee J.M."/>
            <person name="Cheong K."/>
            <person name="Shin H.S."/>
            <person name="Kim S.B."/>
            <person name="Han K."/>
            <person name="Lee J."/>
            <person name="Park M."/>
            <person name="Lee H.A."/>
            <person name="Lee H.Y."/>
            <person name="Lee Y."/>
            <person name="Oh S."/>
            <person name="Lee J.H."/>
            <person name="Choi E."/>
            <person name="Choi E."/>
            <person name="Lee S.E."/>
            <person name="Jeon J."/>
            <person name="Kim H."/>
            <person name="Choi G."/>
            <person name="Song H."/>
            <person name="Lee J."/>
            <person name="Lee S.C."/>
            <person name="Kwon J.K."/>
            <person name="Lee H.Y."/>
            <person name="Koo N."/>
            <person name="Hong Y."/>
            <person name="Kim R.W."/>
            <person name="Kang W.H."/>
            <person name="Huh J.H."/>
            <person name="Kang B.C."/>
            <person name="Yang T.J."/>
            <person name="Lee Y.H."/>
            <person name="Bennetzen J.L."/>
            <person name="Choi D."/>
        </authorList>
    </citation>
    <scope>NUCLEOTIDE SEQUENCE [LARGE SCALE GENOMIC DNA]</scope>
    <source>
        <strain evidence="6">cv. CM334</strain>
    </source>
</reference>
<dbReference type="Gramene" id="PHT89231">
    <property type="protein sequence ID" value="PHT89231"/>
    <property type="gene ID" value="T459_04344"/>
</dbReference>
<dbReference type="InterPro" id="IPR011257">
    <property type="entry name" value="DNA_glycosylase"/>
</dbReference>
<dbReference type="GO" id="GO:0003677">
    <property type="term" value="F:DNA binding"/>
    <property type="evidence" value="ECO:0000318"/>
    <property type="project" value="GO_Central"/>
</dbReference>
<feature type="region of interest" description="Disordered" evidence="3">
    <location>
        <begin position="245"/>
        <end position="287"/>
    </location>
</feature>
<gene>
    <name evidence="5" type="ORF">T459_04344</name>
</gene>
<comment type="subcellular location">
    <subcellularLocation>
        <location evidence="1">Nucleus</location>
    </subcellularLocation>
</comment>
<evidence type="ECO:0000256" key="2">
    <source>
        <dbReference type="ARBA" id="ARBA00023242"/>
    </source>
</evidence>
<dbReference type="InterPro" id="IPR024752">
    <property type="entry name" value="Myb/SANT-like_dom"/>
</dbReference>
<feature type="compositionally biased region" description="Basic residues" evidence="3">
    <location>
        <begin position="485"/>
        <end position="498"/>
    </location>
</feature>
<evidence type="ECO:0000256" key="3">
    <source>
        <dbReference type="SAM" id="MobiDB-lite"/>
    </source>
</evidence>
<feature type="compositionally biased region" description="Polar residues" evidence="3">
    <location>
        <begin position="144"/>
        <end position="157"/>
    </location>
</feature>
<feature type="domain" description="Myb/SANT-like" evidence="4">
    <location>
        <begin position="26"/>
        <end position="96"/>
    </location>
</feature>
<keyword evidence="6" id="KW-1185">Reference proteome</keyword>
<dbReference type="PANTHER" id="PTHR15074:SF0">
    <property type="entry name" value="METHYL-CPG-BINDING DOMAIN PROTEIN 4-LIKE PROTEIN"/>
    <property type="match status" value="1"/>
</dbReference>
<evidence type="ECO:0000256" key="1">
    <source>
        <dbReference type="ARBA" id="ARBA00004123"/>
    </source>
</evidence>
<proteinExistence type="predicted"/>
<dbReference type="Gene3D" id="1.10.340.30">
    <property type="entry name" value="Hypothetical protein, domain 2"/>
    <property type="match status" value="1"/>
</dbReference>
<dbReference type="EMBL" id="AYRZ02000002">
    <property type="protein sequence ID" value="PHT89231.1"/>
    <property type="molecule type" value="Genomic_DNA"/>
</dbReference>
<dbReference type="SUPFAM" id="SSF48150">
    <property type="entry name" value="DNA-glycosylase"/>
    <property type="match status" value="1"/>
</dbReference>
<evidence type="ECO:0000259" key="4">
    <source>
        <dbReference type="Pfam" id="PF12776"/>
    </source>
</evidence>
<feature type="region of interest" description="Disordered" evidence="3">
    <location>
        <begin position="538"/>
        <end position="557"/>
    </location>
</feature>
<accession>A0A1U8FNJ1</accession>
<dbReference type="FunFam" id="1.10.340.30:FF:000007">
    <property type="entry name" value="Methyl-CpG-binding domain protein 4"/>
    <property type="match status" value="1"/>
</dbReference>
<dbReference type="OMA" id="YWDFLHE"/>
<dbReference type="AlphaFoldDB" id="A0A1U8FNJ1"/>
<dbReference type="Pfam" id="PF12776">
    <property type="entry name" value="Myb_DNA-bind_3"/>
    <property type="match status" value="1"/>
</dbReference>
<protein>
    <recommendedName>
        <fullName evidence="4">Myb/SANT-like domain-containing protein</fullName>
    </recommendedName>
</protein>
<feature type="region of interest" description="Disordered" evidence="3">
    <location>
        <begin position="138"/>
        <end position="157"/>
    </location>
</feature>
<dbReference type="SMR" id="A0A1U8FNJ1"/>
<dbReference type="GO" id="GO:0006281">
    <property type="term" value="P:DNA repair"/>
    <property type="evidence" value="ECO:0007669"/>
    <property type="project" value="InterPro"/>
</dbReference>
<feature type="compositionally biased region" description="Basic residues" evidence="3">
    <location>
        <begin position="247"/>
        <end position="256"/>
    </location>
</feature>
<dbReference type="STRING" id="4072.A0A1U8FNJ1"/>
<feature type="compositionally biased region" description="Basic and acidic residues" evidence="3">
    <location>
        <begin position="257"/>
        <end position="275"/>
    </location>
</feature>
<name>A0A1U8FNJ1_CAPAN</name>
<comment type="caution">
    <text evidence="5">The sequence shown here is derived from an EMBL/GenBank/DDBJ whole genome shotgun (WGS) entry which is preliminary data.</text>
</comment>
<feature type="compositionally biased region" description="Basic and acidic residues" evidence="3">
    <location>
        <begin position="542"/>
        <end position="552"/>
    </location>
</feature>
<dbReference type="PANTHER" id="PTHR15074">
    <property type="entry name" value="METHYL-CPG-BINDING PROTEIN"/>
    <property type="match status" value="1"/>
</dbReference>
<dbReference type="InterPro" id="IPR045138">
    <property type="entry name" value="MeCP2/MBD4"/>
</dbReference>
<organism evidence="5 6">
    <name type="scientific">Capsicum annuum</name>
    <name type="common">Capsicum pepper</name>
    <dbReference type="NCBI Taxonomy" id="4072"/>
    <lineage>
        <taxon>Eukaryota</taxon>
        <taxon>Viridiplantae</taxon>
        <taxon>Streptophyta</taxon>
        <taxon>Embryophyta</taxon>
        <taxon>Tracheophyta</taxon>
        <taxon>Spermatophyta</taxon>
        <taxon>Magnoliopsida</taxon>
        <taxon>eudicotyledons</taxon>
        <taxon>Gunneridae</taxon>
        <taxon>Pentapetalae</taxon>
        <taxon>asterids</taxon>
        <taxon>lamiids</taxon>
        <taxon>Solanales</taxon>
        <taxon>Solanaceae</taxon>
        <taxon>Solanoideae</taxon>
        <taxon>Capsiceae</taxon>
        <taxon>Capsicum</taxon>
    </lineage>
</organism>
<feature type="region of interest" description="Disordered" evidence="3">
    <location>
        <begin position="435"/>
        <end position="455"/>
    </location>
</feature>
<dbReference type="GO" id="GO:0005634">
    <property type="term" value="C:nucleus"/>
    <property type="evidence" value="ECO:0000318"/>
    <property type="project" value="GO_Central"/>
</dbReference>
<dbReference type="Proteomes" id="UP000222542">
    <property type="component" value="Unassembled WGS sequence"/>
</dbReference>
<feature type="region of interest" description="Disordered" evidence="3">
    <location>
        <begin position="473"/>
        <end position="498"/>
    </location>
</feature>
<reference evidence="5 6" key="1">
    <citation type="journal article" date="2014" name="Nat. Genet.">
        <title>Genome sequence of the hot pepper provides insights into the evolution of pungency in Capsicum species.</title>
        <authorList>
            <person name="Kim S."/>
            <person name="Park M."/>
            <person name="Yeom S.I."/>
            <person name="Kim Y.M."/>
            <person name="Lee J.M."/>
            <person name="Lee H.A."/>
            <person name="Seo E."/>
            <person name="Choi J."/>
            <person name="Cheong K."/>
            <person name="Kim K.T."/>
            <person name="Jung K."/>
            <person name="Lee G.W."/>
            <person name="Oh S.K."/>
            <person name="Bae C."/>
            <person name="Kim S.B."/>
            <person name="Lee H.Y."/>
            <person name="Kim S.Y."/>
            <person name="Kim M.S."/>
            <person name="Kang B.C."/>
            <person name="Jo Y.D."/>
            <person name="Yang H.B."/>
            <person name="Jeong H.J."/>
            <person name="Kang W.H."/>
            <person name="Kwon J.K."/>
            <person name="Shin C."/>
            <person name="Lim J.Y."/>
            <person name="Park J.H."/>
            <person name="Huh J.H."/>
            <person name="Kim J.S."/>
            <person name="Kim B.D."/>
            <person name="Cohen O."/>
            <person name="Paran I."/>
            <person name="Suh M.C."/>
            <person name="Lee S.B."/>
            <person name="Kim Y.K."/>
            <person name="Shin Y."/>
            <person name="Noh S.J."/>
            <person name="Park J."/>
            <person name="Seo Y.S."/>
            <person name="Kwon S.Y."/>
            <person name="Kim H.A."/>
            <person name="Park J.M."/>
            <person name="Kim H.J."/>
            <person name="Choi S.B."/>
            <person name="Bosland P.W."/>
            <person name="Reeves G."/>
            <person name="Jo S.H."/>
            <person name="Lee B.W."/>
            <person name="Cho H.T."/>
            <person name="Choi H.S."/>
            <person name="Lee M.S."/>
            <person name="Yu Y."/>
            <person name="Do Choi Y."/>
            <person name="Park B.S."/>
            <person name="van Deynze A."/>
            <person name="Ashrafi H."/>
            <person name="Hill T."/>
            <person name="Kim W.T."/>
            <person name="Pai H.S."/>
            <person name="Ahn H.K."/>
            <person name="Yeam I."/>
            <person name="Giovannoni J.J."/>
            <person name="Rose J.K."/>
            <person name="Sorensen I."/>
            <person name="Lee S.J."/>
            <person name="Kim R.W."/>
            <person name="Choi I.Y."/>
            <person name="Choi B.S."/>
            <person name="Lim J.S."/>
            <person name="Lee Y.H."/>
            <person name="Choi D."/>
        </authorList>
    </citation>
    <scope>NUCLEOTIDE SEQUENCE [LARGE SCALE GENOMIC DNA]</scope>
    <source>
        <strain evidence="6">cv. CM334</strain>
    </source>
</reference>
<evidence type="ECO:0000313" key="5">
    <source>
        <dbReference type="EMBL" id="PHT89231.1"/>
    </source>
</evidence>
<sequence length="719" mass="81654">MSSSHRRPKRQWKEFLIGIFYEELVIHKKEFNQLDWEEIVQKLYHRTSKQTSVTQVQTLYKKYGDETKQFTNLLQVNGYEWNRNNNKVTCSDEVWEHIYWIHGGKKLFRNKGPLRYNLLRDIFDTGKHANHSVNSRFLPESDDVQTNGARSSRSMPAQSCDNVSIVAKFSDDRQDVCMVGKQDNKGKKKRKKYHAEEVKIVKSSPSFTKVADCEETGSSKSVEAISDLYAGPIKSECMDTVEMYQKSNKKKRKKNAKRGDDEKSGNDKREMDAKPVRIGPPDIKFDDINEMDNKQSCDLDEGCTAIASISINHGDNAVASSIDDLFSQFAYKCGNFSSGKRGTEDEKIVLKSQGCSPSSLRSKTMQNSSEAGSMIGNDGHLSHSGEGGCGPKASKTVFEPCLSQNWIDEKMVEQKARAVSPYFVNSRNGETEMEKGRSVACVTKGNRKRDKTSRTKDRVVSPYFVNSKNGETEMKKGRSVARVTKGNRKSDKKSRTKGRVVSRYFANSTVGEEINVGKDRPKPLKKNCLKERKVSPYFQSAQREKKKSEKGSKVRKPCLTASQKRAEAYLRRTEDNTWVPPRSPFNLLQEKHAHDPWRVLVICILLNCTTGLQVRRVVEDFFTMCPNAVAATEVAPEDIEKLIRPLGLYTKRSLSIPQLSQEYLGKSWTHVTQLHGIGKYAADAYAIFCTGKWDQVEPSDHMLNKYWDFLHELRAIGLA</sequence>
<dbReference type="OrthoDB" id="10265068at2759"/>